<evidence type="ECO:0000313" key="5">
    <source>
        <dbReference type="EMBL" id="CAG9807894.1"/>
    </source>
</evidence>
<feature type="region of interest" description="Disordered" evidence="3">
    <location>
        <begin position="181"/>
        <end position="250"/>
    </location>
</feature>
<dbReference type="GO" id="GO:0035267">
    <property type="term" value="C:NuA4 histone acetyltransferase complex"/>
    <property type="evidence" value="ECO:0007669"/>
    <property type="project" value="TreeGrafter"/>
</dbReference>
<dbReference type="AlphaFoldDB" id="A0A9N9RZF7"/>
<feature type="region of interest" description="Disordered" evidence="3">
    <location>
        <begin position="614"/>
        <end position="639"/>
    </location>
</feature>
<sequence>MSTKDQKIKEFLQTKRAPLDEWNTHEQLCLASAVACSGDQNWMSVSRALKGIVSSYNSRPGDWFLSKSCATQYGKLLESCETPKRKKRTASERDQPTETPSTPVESLVKKLTAERIIELKKSIQEEQQQFGKLKEEMLFLQSSSLDETKVREMWNQIEQEKIQKEREQVRHDQWLKDREEKKLQHERQWRGPYKSNIRTQKSQDDMESDTTTQQQTGTSPSPLLTSLLKSPSQTVQQATSLNSGSSNNNSARIAPTITNLLTGTSSASNNPNIIVQNLKSSSSSLISSSAPNINISASTSTLSNIIKIDNSSPSSIVSHSQSAPTLITLLDKRLSSQQDSATAEKQQMLMSIESGGKDGDIVKDEEAELLADFNELIDAEKFDMDEDLEDLNSIIMNPEILEEKISDGEPIKDDSSQATSTDDYDKLKIKQIVETIQDLAGVSDVETSVHSNNLTTSHDTTIEQPHKVSVDENDIVQDPIPLEPEHSSDAIELADENNIESNDSMTLQSLKTEAHDEKIVMISDESSTTNEEKKDVPCEKLDPNDGEESQSVKSSIVDDIKDASGDDSNKESQKFQVIPIGESDENSMNSEKEIKDDLTFHPDDSEDAIFEDAKDHHSETEKVIENKNAKDLFSEKSEELSETKLSLKPIIVAEIEESRSAIDSDEEVLELKASRSNNRRKGADSLKADSSSTRSRDHSENDDNRDSTPIRTRSRHSSTAVSVSESKTSFTFSKEQEHSIWKGKWEDCLKELQRLKEFPQIIDNKIIQDEVYKKVCLHPMNMKIITKNIETNISTLPSDIKRDFVLMCTNIIMLNNKGQKFNEMVHDFTKDCLEIIDTHMEIEDAYKSYRRQIKKKS</sequence>
<evidence type="ECO:0000256" key="3">
    <source>
        <dbReference type="SAM" id="MobiDB-lite"/>
    </source>
</evidence>
<dbReference type="OrthoDB" id="1742084at2759"/>
<evidence type="ECO:0000256" key="2">
    <source>
        <dbReference type="SAM" id="Coils"/>
    </source>
</evidence>
<reference evidence="5" key="2">
    <citation type="submission" date="2022-10" db="EMBL/GenBank/DDBJ databases">
        <authorList>
            <consortium name="ENA_rothamsted_submissions"/>
            <consortium name="culmorum"/>
            <person name="King R."/>
        </authorList>
    </citation>
    <scope>NUCLEOTIDE SEQUENCE</scope>
</reference>
<feature type="region of interest" description="Disordered" evidence="3">
    <location>
        <begin position="510"/>
        <end position="594"/>
    </location>
</feature>
<feature type="domain" description="Bromo" evidence="4">
    <location>
        <begin position="748"/>
        <end position="821"/>
    </location>
</feature>
<dbReference type="EMBL" id="OU895879">
    <property type="protein sequence ID" value="CAG9807894.1"/>
    <property type="molecule type" value="Genomic_DNA"/>
</dbReference>
<dbReference type="PANTHER" id="PTHR15398">
    <property type="entry name" value="BROMODOMAIN-CONTAINING PROTEIN 8"/>
    <property type="match status" value="1"/>
</dbReference>
<name>A0A9N9RZF7_9DIPT</name>
<feature type="compositionally biased region" description="Basic and acidic residues" evidence="3">
    <location>
        <begin position="530"/>
        <end position="543"/>
    </location>
</feature>
<reference evidence="5" key="1">
    <citation type="submission" date="2022-01" db="EMBL/GenBank/DDBJ databases">
        <authorList>
            <person name="King R."/>
        </authorList>
    </citation>
    <scope>NUCLEOTIDE SEQUENCE</scope>
</reference>
<dbReference type="Gene3D" id="1.20.920.10">
    <property type="entry name" value="Bromodomain-like"/>
    <property type="match status" value="1"/>
</dbReference>
<dbReference type="Proteomes" id="UP001153620">
    <property type="component" value="Chromosome 3"/>
</dbReference>
<organism evidence="5 6">
    <name type="scientific">Chironomus riparius</name>
    <dbReference type="NCBI Taxonomy" id="315576"/>
    <lineage>
        <taxon>Eukaryota</taxon>
        <taxon>Metazoa</taxon>
        <taxon>Ecdysozoa</taxon>
        <taxon>Arthropoda</taxon>
        <taxon>Hexapoda</taxon>
        <taxon>Insecta</taxon>
        <taxon>Pterygota</taxon>
        <taxon>Neoptera</taxon>
        <taxon>Endopterygota</taxon>
        <taxon>Diptera</taxon>
        <taxon>Nematocera</taxon>
        <taxon>Chironomoidea</taxon>
        <taxon>Chironomidae</taxon>
        <taxon>Chironominae</taxon>
        <taxon>Chironomus</taxon>
    </lineage>
</organism>
<proteinExistence type="predicted"/>
<evidence type="ECO:0000259" key="4">
    <source>
        <dbReference type="Pfam" id="PF00439"/>
    </source>
</evidence>
<feature type="region of interest" description="Disordered" evidence="3">
    <location>
        <begin position="673"/>
        <end position="728"/>
    </location>
</feature>
<gene>
    <name evidence="5" type="ORF">CHIRRI_LOCUS10740</name>
</gene>
<feature type="compositionally biased region" description="Basic and acidic residues" evidence="3">
    <location>
        <begin position="556"/>
        <end position="573"/>
    </location>
</feature>
<feature type="compositionally biased region" description="Low complexity" evidence="3">
    <location>
        <begin position="210"/>
        <end position="250"/>
    </location>
</feature>
<dbReference type="InterPro" id="IPR036427">
    <property type="entry name" value="Bromodomain-like_sf"/>
</dbReference>
<dbReference type="InterPro" id="IPR001487">
    <property type="entry name" value="Bromodomain"/>
</dbReference>
<feature type="compositionally biased region" description="Basic and acidic residues" evidence="3">
    <location>
        <begin position="694"/>
        <end position="708"/>
    </location>
</feature>
<evidence type="ECO:0000313" key="6">
    <source>
        <dbReference type="Proteomes" id="UP001153620"/>
    </source>
</evidence>
<feature type="region of interest" description="Disordered" evidence="3">
    <location>
        <begin position="81"/>
        <end position="105"/>
    </location>
</feature>
<keyword evidence="6" id="KW-1185">Reference proteome</keyword>
<dbReference type="PANTHER" id="PTHR15398:SF4">
    <property type="entry name" value="BROMODOMAIN-CONTAINING PROTEIN 8 ISOFORM X1"/>
    <property type="match status" value="1"/>
</dbReference>
<protein>
    <recommendedName>
        <fullName evidence="4">Bromo domain-containing protein</fullName>
    </recommendedName>
</protein>
<feature type="coiled-coil region" evidence="2">
    <location>
        <begin position="109"/>
        <end position="143"/>
    </location>
</feature>
<evidence type="ECO:0000256" key="1">
    <source>
        <dbReference type="ARBA" id="ARBA00023117"/>
    </source>
</evidence>
<keyword evidence="2" id="KW-0175">Coiled coil</keyword>
<accession>A0A9N9RZF7</accession>
<feature type="compositionally biased region" description="Polar residues" evidence="3">
    <location>
        <begin position="709"/>
        <end position="728"/>
    </location>
</feature>
<dbReference type="SUPFAM" id="SSF47370">
    <property type="entry name" value="Bromodomain"/>
    <property type="match status" value="1"/>
</dbReference>
<keyword evidence="1" id="KW-0103">Bromodomain</keyword>
<dbReference type="Pfam" id="PF00439">
    <property type="entry name" value="Bromodomain"/>
    <property type="match status" value="1"/>
</dbReference>